<dbReference type="PROSITE" id="PS00107">
    <property type="entry name" value="PROTEIN_KINASE_ATP"/>
    <property type="match status" value="1"/>
</dbReference>
<dbReference type="Pfam" id="PF19160">
    <property type="entry name" value="SPARK"/>
    <property type="match status" value="1"/>
</dbReference>
<dbReference type="GO" id="GO:0004674">
    <property type="term" value="F:protein serine/threonine kinase activity"/>
    <property type="evidence" value="ECO:0007669"/>
    <property type="project" value="UniProtKB-KW"/>
</dbReference>
<evidence type="ECO:0000256" key="2">
    <source>
        <dbReference type="ARBA" id="ARBA00012513"/>
    </source>
</evidence>
<evidence type="ECO:0000256" key="11">
    <source>
        <dbReference type="ARBA" id="ARBA00023136"/>
    </source>
</evidence>
<dbReference type="InterPro" id="IPR001245">
    <property type="entry name" value="Ser-Thr/Tyr_kinase_cat_dom"/>
</dbReference>
<evidence type="ECO:0000256" key="9">
    <source>
        <dbReference type="ARBA" id="ARBA00022840"/>
    </source>
</evidence>
<evidence type="ECO:0000256" key="1">
    <source>
        <dbReference type="ARBA" id="ARBA00004479"/>
    </source>
</evidence>
<evidence type="ECO:0000256" key="8">
    <source>
        <dbReference type="ARBA" id="ARBA00022777"/>
    </source>
</evidence>
<proteinExistence type="predicted"/>
<dbReference type="KEGG" id="jcu:105647837"/>
<keyword evidence="11 17" id="KW-0472">Membrane</keyword>
<keyword evidence="21" id="KW-1185">Reference proteome</keyword>
<comment type="catalytic activity">
    <reaction evidence="15">
        <text>L-seryl-[protein] + ATP = O-phospho-L-seryl-[protein] + ADP + H(+)</text>
        <dbReference type="Rhea" id="RHEA:17989"/>
        <dbReference type="Rhea" id="RHEA-COMP:9863"/>
        <dbReference type="Rhea" id="RHEA-COMP:11604"/>
        <dbReference type="ChEBI" id="CHEBI:15378"/>
        <dbReference type="ChEBI" id="CHEBI:29999"/>
        <dbReference type="ChEBI" id="CHEBI:30616"/>
        <dbReference type="ChEBI" id="CHEBI:83421"/>
        <dbReference type="ChEBI" id="CHEBI:456216"/>
        <dbReference type="EC" id="2.7.11.1"/>
    </reaction>
</comment>
<dbReference type="InterPro" id="IPR017441">
    <property type="entry name" value="Protein_kinase_ATP_BS"/>
</dbReference>
<dbReference type="InterPro" id="IPR043891">
    <property type="entry name" value="SPARK"/>
</dbReference>
<name>A0A067JHZ1_JATCU</name>
<evidence type="ECO:0000256" key="13">
    <source>
        <dbReference type="ARBA" id="ARBA00023180"/>
    </source>
</evidence>
<evidence type="ECO:0000259" key="19">
    <source>
        <dbReference type="PROSITE" id="PS50011"/>
    </source>
</evidence>
<comment type="subcellular location">
    <subcellularLocation>
        <location evidence="1">Membrane</location>
        <topology evidence="1">Single-pass type I membrane protein</topology>
    </subcellularLocation>
</comment>
<dbReference type="InterPro" id="IPR011009">
    <property type="entry name" value="Kinase-like_dom_sf"/>
</dbReference>
<evidence type="ECO:0000256" key="15">
    <source>
        <dbReference type="ARBA" id="ARBA00048679"/>
    </source>
</evidence>
<dbReference type="EMBL" id="KK915213">
    <property type="protein sequence ID" value="KDP23566.1"/>
    <property type="molecule type" value="Genomic_DNA"/>
</dbReference>
<dbReference type="Proteomes" id="UP000027138">
    <property type="component" value="Unassembled WGS sequence"/>
</dbReference>
<dbReference type="GO" id="GO:0016020">
    <property type="term" value="C:membrane"/>
    <property type="evidence" value="ECO:0007669"/>
    <property type="project" value="UniProtKB-SubCell"/>
</dbReference>
<evidence type="ECO:0000313" key="21">
    <source>
        <dbReference type="Proteomes" id="UP000027138"/>
    </source>
</evidence>
<dbReference type="OrthoDB" id="780646at2759"/>
<evidence type="ECO:0000256" key="17">
    <source>
        <dbReference type="SAM" id="Phobius"/>
    </source>
</evidence>
<evidence type="ECO:0000256" key="3">
    <source>
        <dbReference type="ARBA" id="ARBA00022527"/>
    </source>
</evidence>
<dbReference type="Gene3D" id="1.10.510.10">
    <property type="entry name" value="Transferase(Phosphotransferase) domain 1"/>
    <property type="match status" value="1"/>
</dbReference>
<dbReference type="PANTHER" id="PTHR47989:SF62">
    <property type="entry name" value="OS05G0423500 PROTEIN"/>
    <property type="match status" value="1"/>
</dbReference>
<dbReference type="SUPFAM" id="SSF56112">
    <property type="entry name" value="Protein kinase-like (PK-like)"/>
    <property type="match status" value="1"/>
</dbReference>
<keyword evidence="5 17" id="KW-0812">Transmembrane</keyword>
<dbReference type="CDD" id="cd14066">
    <property type="entry name" value="STKc_IRAK"/>
    <property type="match status" value="1"/>
</dbReference>
<dbReference type="PROSITE" id="PS50011">
    <property type="entry name" value="PROTEIN_KINASE_DOM"/>
    <property type="match status" value="1"/>
</dbReference>
<protein>
    <recommendedName>
        <fullName evidence="2">non-specific serine/threonine protein kinase</fullName>
        <ecNumber evidence="2">2.7.11.1</ecNumber>
    </recommendedName>
</protein>
<evidence type="ECO:0000256" key="10">
    <source>
        <dbReference type="ARBA" id="ARBA00022989"/>
    </source>
</evidence>
<keyword evidence="7 16" id="KW-0547">Nucleotide-binding</keyword>
<dbReference type="GO" id="GO:0005524">
    <property type="term" value="F:ATP binding"/>
    <property type="evidence" value="ECO:0007669"/>
    <property type="project" value="UniProtKB-UniRule"/>
</dbReference>
<evidence type="ECO:0000256" key="4">
    <source>
        <dbReference type="ARBA" id="ARBA00022679"/>
    </source>
</evidence>
<evidence type="ECO:0000256" key="14">
    <source>
        <dbReference type="ARBA" id="ARBA00047899"/>
    </source>
</evidence>
<dbReference type="EC" id="2.7.11.1" evidence="2"/>
<dbReference type="AlphaFoldDB" id="A0A067JHZ1"/>
<comment type="catalytic activity">
    <reaction evidence="14">
        <text>L-threonyl-[protein] + ATP = O-phospho-L-threonyl-[protein] + ADP + H(+)</text>
        <dbReference type="Rhea" id="RHEA:46608"/>
        <dbReference type="Rhea" id="RHEA-COMP:11060"/>
        <dbReference type="Rhea" id="RHEA-COMP:11605"/>
        <dbReference type="ChEBI" id="CHEBI:15378"/>
        <dbReference type="ChEBI" id="CHEBI:30013"/>
        <dbReference type="ChEBI" id="CHEBI:30616"/>
        <dbReference type="ChEBI" id="CHEBI:61977"/>
        <dbReference type="ChEBI" id="CHEBI:456216"/>
        <dbReference type="EC" id="2.7.11.1"/>
    </reaction>
</comment>
<feature type="transmembrane region" description="Helical" evidence="17">
    <location>
        <begin position="245"/>
        <end position="270"/>
    </location>
</feature>
<evidence type="ECO:0000256" key="7">
    <source>
        <dbReference type="ARBA" id="ARBA00022741"/>
    </source>
</evidence>
<accession>A0A067JHZ1</accession>
<keyword evidence="8" id="KW-0418">Kinase</keyword>
<evidence type="ECO:0000313" key="20">
    <source>
        <dbReference type="EMBL" id="KDP23566.1"/>
    </source>
</evidence>
<keyword evidence="12" id="KW-0675">Receptor</keyword>
<keyword evidence="9 16" id="KW-0067">ATP-binding</keyword>
<dbReference type="PANTHER" id="PTHR47989">
    <property type="entry name" value="OS01G0750732 PROTEIN"/>
    <property type="match status" value="1"/>
</dbReference>
<feature type="domain" description="Protein kinase" evidence="19">
    <location>
        <begin position="321"/>
        <end position="583"/>
    </location>
</feature>
<sequence length="637" mass="70942">MSLFPFPFFLLLLVLTFSNLSSSSAATFPKISNKNLTGTADELSDSSCPLNFNVLRELADEAPLKLALIDVPRQCTYIRKGLLFVRSEYLRTNGFFFPPPDTLEACWNSYGKLVAEYLHGFDAQATCGYHPEWISETYMNITTKAQFEALIPTTELQEMTDYCNRSLDNTSSCKSCTQKLSSIEKLYLQVSPYDDDLTEDASDYLFMYAAAFSNKLGPGDSATAKCLFTLEFSWRLTSDRKRKSVISGVVLGCIIGVFGAAVSVWLFWILHKKYGKKKMRSSVDYKDHESSLEFGLGKLYRRSANLVKFRIDEIRAATMNFSRNYLIGKGGYGNVYKGTLPDGSQVAFKRFKSCSASCDATFAHEVEIIASVRHVNLVALRGYCTATVPMEGHQRIIVCDLMHNGSLYDHLFLSEENNKLSWPIRQKIALGTARGLAYLHYGVHPAIIHRDIKASNILLDDTFEPKVADFGLARFNSQGLTHLSTRAAGTLGYVAPEYALYGKLTERSDVYSYGVVLLELLSGKKAYETNPDGEVSLLTDWAWSLVKQGRALDVIEENIPELGCREVMEQYVFIAVICAHPILSARPTMYQIVKILESNLHLAPFSLEAYPIGSNNSTVSSVSSNCITCSSITATDP</sequence>
<keyword evidence="13" id="KW-0325">Glycoprotein</keyword>
<keyword evidence="4" id="KW-0808">Transferase</keyword>
<dbReference type="InterPro" id="IPR008271">
    <property type="entry name" value="Ser/Thr_kinase_AS"/>
</dbReference>
<dbReference type="FunFam" id="1.10.510.10:FF:000287">
    <property type="entry name" value="probable LRR receptor-like serine/threonine-protein kinase RKF3"/>
    <property type="match status" value="1"/>
</dbReference>
<organism evidence="20 21">
    <name type="scientific">Jatropha curcas</name>
    <name type="common">Barbados nut</name>
    <dbReference type="NCBI Taxonomy" id="180498"/>
    <lineage>
        <taxon>Eukaryota</taxon>
        <taxon>Viridiplantae</taxon>
        <taxon>Streptophyta</taxon>
        <taxon>Embryophyta</taxon>
        <taxon>Tracheophyta</taxon>
        <taxon>Spermatophyta</taxon>
        <taxon>Magnoliopsida</taxon>
        <taxon>eudicotyledons</taxon>
        <taxon>Gunneridae</taxon>
        <taxon>Pentapetalae</taxon>
        <taxon>rosids</taxon>
        <taxon>fabids</taxon>
        <taxon>Malpighiales</taxon>
        <taxon>Euphorbiaceae</taxon>
        <taxon>Crotonoideae</taxon>
        <taxon>Jatropheae</taxon>
        <taxon>Jatropha</taxon>
    </lineage>
</organism>
<keyword evidence="3" id="KW-0723">Serine/threonine-protein kinase</keyword>
<evidence type="ECO:0000256" key="12">
    <source>
        <dbReference type="ARBA" id="ARBA00023170"/>
    </source>
</evidence>
<evidence type="ECO:0000256" key="16">
    <source>
        <dbReference type="PROSITE-ProRule" id="PRU10141"/>
    </source>
</evidence>
<reference evidence="20 21" key="1">
    <citation type="journal article" date="2014" name="PLoS ONE">
        <title>Global Analysis of Gene Expression Profiles in Physic Nut (Jatropha curcas L.) Seedlings Exposed to Salt Stress.</title>
        <authorList>
            <person name="Zhang L."/>
            <person name="Zhang C."/>
            <person name="Wu P."/>
            <person name="Chen Y."/>
            <person name="Li M."/>
            <person name="Jiang H."/>
            <person name="Wu G."/>
        </authorList>
    </citation>
    <scope>NUCLEOTIDE SEQUENCE [LARGE SCALE GENOMIC DNA]</scope>
    <source>
        <strain evidence="21">cv. GZQX0401</strain>
        <tissue evidence="20">Young leaves</tissue>
    </source>
</reference>
<dbReference type="FunFam" id="3.30.200.20:FF:000390">
    <property type="entry name" value="probable LRR receptor-like serine/threonine-protein kinase RKF3"/>
    <property type="match status" value="1"/>
</dbReference>
<feature type="binding site" evidence="16">
    <location>
        <position position="349"/>
    </location>
    <ligand>
        <name>ATP</name>
        <dbReference type="ChEBI" id="CHEBI:30616"/>
    </ligand>
</feature>
<keyword evidence="10 17" id="KW-1133">Transmembrane helix</keyword>
<dbReference type="PROSITE" id="PS00108">
    <property type="entry name" value="PROTEIN_KINASE_ST"/>
    <property type="match status" value="1"/>
</dbReference>
<evidence type="ECO:0000256" key="5">
    <source>
        <dbReference type="ARBA" id="ARBA00022692"/>
    </source>
</evidence>
<feature type="signal peptide" evidence="18">
    <location>
        <begin position="1"/>
        <end position="25"/>
    </location>
</feature>
<evidence type="ECO:0000256" key="18">
    <source>
        <dbReference type="SAM" id="SignalP"/>
    </source>
</evidence>
<evidence type="ECO:0000256" key="6">
    <source>
        <dbReference type="ARBA" id="ARBA00022729"/>
    </source>
</evidence>
<feature type="chain" id="PRO_5001638703" description="non-specific serine/threonine protein kinase" evidence="18">
    <location>
        <begin position="26"/>
        <end position="637"/>
    </location>
</feature>
<dbReference type="InterPro" id="IPR000719">
    <property type="entry name" value="Prot_kinase_dom"/>
</dbReference>
<gene>
    <name evidence="20" type="ORF">JCGZ_23399</name>
</gene>
<dbReference type="SMART" id="SM00220">
    <property type="entry name" value="S_TKc"/>
    <property type="match status" value="1"/>
</dbReference>
<keyword evidence="6 18" id="KW-0732">Signal</keyword>
<dbReference type="Pfam" id="PF07714">
    <property type="entry name" value="PK_Tyr_Ser-Thr"/>
    <property type="match status" value="1"/>
</dbReference>
<dbReference type="Gene3D" id="3.30.200.20">
    <property type="entry name" value="Phosphorylase Kinase, domain 1"/>
    <property type="match status" value="1"/>
</dbReference>